<evidence type="ECO:0000313" key="3">
    <source>
        <dbReference type="Proteomes" id="UP001529510"/>
    </source>
</evidence>
<feature type="compositionally biased region" description="Pro residues" evidence="1">
    <location>
        <begin position="97"/>
        <end position="112"/>
    </location>
</feature>
<organism evidence="2 3">
    <name type="scientific">Cirrhinus mrigala</name>
    <name type="common">Mrigala</name>
    <dbReference type="NCBI Taxonomy" id="683832"/>
    <lineage>
        <taxon>Eukaryota</taxon>
        <taxon>Metazoa</taxon>
        <taxon>Chordata</taxon>
        <taxon>Craniata</taxon>
        <taxon>Vertebrata</taxon>
        <taxon>Euteleostomi</taxon>
        <taxon>Actinopterygii</taxon>
        <taxon>Neopterygii</taxon>
        <taxon>Teleostei</taxon>
        <taxon>Ostariophysi</taxon>
        <taxon>Cypriniformes</taxon>
        <taxon>Cyprinidae</taxon>
        <taxon>Labeoninae</taxon>
        <taxon>Labeonini</taxon>
        <taxon>Cirrhinus</taxon>
    </lineage>
</organism>
<comment type="caution">
    <text evidence="2">The sequence shown here is derived from an EMBL/GenBank/DDBJ whole genome shotgun (WGS) entry which is preliminary data.</text>
</comment>
<reference evidence="2 3" key="1">
    <citation type="submission" date="2024-05" db="EMBL/GenBank/DDBJ databases">
        <title>Genome sequencing and assembly of Indian major carp, Cirrhinus mrigala (Hamilton, 1822).</title>
        <authorList>
            <person name="Mohindra V."/>
            <person name="Chowdhury L.M."/>
            <person name="Lal K."/>
            <person name="Jena J.K."/>
        </authorList>
    </citation>
    <scope>NUCLEOTIDE SEQUENCE [LARGE SCALE GENOMIC DNA]</scope>
    <source>
        <strain evidence="2">CM1030</strain>
        <tissue evidence="2">Blood</tissue>
    </source>
</reference>
<dbReference type="Proteomes" id="UP001529510">
    <property type="component" value="Unassembled WGS sequence"/>
</dbReference>
<evidence type="ECO:0000313" key="2">
    <source>
        <dbReference type="EMBL" id="KAL0178696.1"/>
    </source>
</evidence>
<dbReference type="AlphaFoldDB" id="A0ABD0Q1J5"/>
<feature type="region of interest" description="Disordered" evidence="1">
    <location>
        <begin position="1"/>
        <end position="40"/>
    </location>
</feature>
<protein>
    <submittedName>
        <fullName evidence="2">Uncharacterized protein</fullName>
    </submittedName>
</protein>
<evidence type="ECO:0000256" key="1">
    <source>
        <dbReference type="SAM" id="MobiDB-lite"/>
    </source>
</evidence>
<proteinExistence type="predicted"/>
<feature type="non-terminal residue" evidence="2">
    <location>
        <position position="1"/>
    </location>
</feature>
<feature type="compositionally biased region" description="Polar residues" evidence="1">
    <location>
        <begin position="121"/>
        <end position="130"/>
    </location>
</feature>
<dbReference type="EMBL" id="JAMKFB020000013">
    <property type="protein sequence ID" value="KAL0178696.1"/>
    <property type="molecule type" value="Genomic_DNA"/>
</dbReference>
<feature type="region of interest" description="Disordered" evidence="1">
    <location>
        <begin position="94"/>
        <end position="130"/>
    </location>
</feature>
<gene>
    <name evidence="2" type="ORF">M9458_027590</name>
</gene>
<sequence>LNKKPNPAVVSVEPSTSAEGTTSTITTTFVEPPAPSDAESVPLTELISDPIAKQEDTELLTSKVVSSEIPVLEPTVPVPEPTIPVLEPLTQISEVEPIPPIPPLSIAPPSPPSSQSISDILLTSQQSNPE</sequence>
<feature type="non-terminal residue" evidence="2">
    <location>
        <position position="130"/>
    </location>
</feature>
<accession>A0ABD0Q1J5</accession>
<keyword evidence="3" id="KW-1185">Reference proteome</keyword>
<feature type="compositionally biased region" description="Low complexity" evidence="1">
    <location>
        <begin position="15"/>
        <end position="28"/>
    </location>
</feature>
<name>A0ABD0Q1J5_CIRMR</name>